<evidence type="ECO:0000256" key="8">
    <source>
        <dbReference type="PIRSR" id="PIRSR600821-50"/>
    </source>
</evidence>
<dbReference type="InterPro" id="IPR011079">
    <property type="entry name" value="Ala_racemase_C"/>
</dbReference>
<keyword evidence="12" id="KW-1185">Reference proteome</keyword>
<dbReference type="GO" id="GO:0005829">
    <property type="term" value="C:cytosol"/>
    <property type="evidence" value="ECO:0007669"/>
    <property type="project" value="TreeGrafter"/>
</dbReference>
<dbReference type="UniPathway" id="UPA00042">
    <property type="reaction ID" value="UER00497"/>
</dbReference>
<feature type="active site" description="Proton acceptor; specific for D-alanine" evidence="7">
    <location>
        <position position="35"/>
    </location>
</feature>
<dbReference type="GO" id="GO:0030632">
    <property type="term" value="P:D-alanine biosynthetic process"/>
    <property type="evidence" value="ECO:0007669"/>
    <property type="project" value="UniProtKB-UniRule"/>
</dbReference>
<dbReference type="Proteomes" id="UP000048949">
    <property type="component" value="Unassembled WGS sequence"/>
</dbReference>
<dbReference type="PANTHER" id="PTHR30511">
    <property type="entry name" value="ALANINE RACEMASE"/>
    <property type="match status" value="1"/>
</dbReference>
<evidence type="ECO:0000313" key="11">
    <source>
        <dbReference type="EMBL" id="CRK74648.1"/>
    </source>
</evidence>
<dbReference type="InterPro" id="IPR020622">
    <property type="entry name" value="Ala_racemase_pyridoxalP-BS"/>
</dbReference>
<dbReference type="Pfam" id="PF00842">
    <property type="entry name" value="Ala_racemase_C"/>
    <property type="match status" value="1"/>
</dbReference>
<evidence type="ECO:0000313" key="12">
    <source>
        <dbReference type="Proteomes" id="UP000048949"/>
    </source>
</evidence>
<dbReference type="InterPro" id="IPR000821">
    <property type="entry name" value="Ala_racemase"/>
</dbReference>
<keyword evidence="6 7" id="KW-0413">Isomerase</keyword>
<dbReference type="GO" id="GO:0030170">
    <property type="term" value="F:pyridoxal phosphate binding"/>
    <property type="evidence" value="ECO:0007669"/>
    <property type="project" value="UniProtKB-UniRule"/>
</dbReference>
<accession>A0A0U1NIW9</accession>
<dbReference type="HAMAP" id="MF_01201">
    <property type="entry name" value="Ala_racemase"/>
    <property type="match status" value="1"/>
</dbReference>
<dbReference type="EC" id="5.1.1.1" evidence="4 7"/>
<dbReference type="GO" id="GO:0008784">
    <property type="term" value="F:alanine racemase activity"/>
    <property type="evidence" value="ECO:0007669"/>
    <property type="project" value="UniProtKB-UniRule"/>
</dbReference>
<dbReference type="EMBL" id="CVQV01000003">
    <property type="protein sequence ID" value="CRK74648.1"/>
    <property type="molecule type" value="Genomic_DNA"/>
</dbReference>
<evidence type="ECO:0000259" key="10">
    <source>
        <dbReference type="SMART" id="SM01005"/>
    </source>
</evidence>
<evidence type="ECO:0000256" key="6">
    <source>
        <dbReference type="ARBA" id="ARBA00023235"/>
    </source>
</evidence>
<feature type="binding site" evidence="7 9">
    <location>
        <position position="292"/>
    </location>
    <ligand>
        <name>substrate</name>
    </ligand>
</feature>
<evidence type="ECO:0000256" key="5">
    <source>
        <dbReference type="ARBA" id="ARBA00022898"/>
    </source>
</evidence>
<feature type="domain" description="Alanine racemase C-terminal" evidence="10">
    <location>
        <begin position="223"/>
        <end position="345"/>
    </location>
</feature>
<feature type="binding site" evidence="7 9">
    <location>
        <position position="130"/>
    </location>
    <ligand>
        <name>substrate</name>
    </ligand>
</feature>
<comment type="similarity">
    <text evidence="3 7">Belongs to the alanine racemase family.</text>
</comment>
<dbReference type="PANTHER" id="PTHR30511:SF0">
    <property type="entry name" value="ALANINE RACEMASE, CATABOLIC-RELATED"/>
    <property type="match status" value="1"/>
</dbReference>
<evidence type="ECO:0000256" key="1">
    <source>
        <dbReference type="ARBA" id="ARBA00000316"/>
    </source>
</evidence>
<dbReference type="PROSITE" id="PS00395">
    <property type="entry name" value="ALANINE_RACEMASE"/>
    <property type="match status" value="1"/>
</dbReference>
<evidence type="ECO:0000256" key="3">
    <source>
        <dbReference type="ARBA" id="ARBA00007880"/>
    </source>
</evidence>
<dbReference type="PRINTS" id="PR00992">
    <property type="entry name" value="ALARACEMASE"/>
</dbReference>
<comment type="function">
    <text evidence="7">Catalyzes the interconversion of L-alanine and D-alanine. May also act on other amino acids.</text>
</comment>
<comment type="catalytic activity">
    <reaction evidence="1 7">
        <text>L-alanine = D-alanine</text>
        <dbReference type="Rhea" id="RHEA:20249"/>
        <dbReference type="ChEBI" id="CHEBI:57416"/>
        <dbReference type="ChEBI" id="CHEBI:57972"/>
        <dbReference type="EC" id="5.1.1.1"/>
    </reaction>
</comment>
<dbReference type="RefSeq" id="WP_048597985.1">
    <property type="nucleotide sequence ID" value="NZ_CBFHGK010000001.1"/>
</dbReference>
<dbReference type="Gene3D" id="3.20.20.10">
    <property type="entry name" value="Alanine racemase"/>
    <property type="match status" value="1"/>
</dbReference>
<comment type="cofactor">
    <cofactor evidence="2 7 8">
        <name>pyridoxal 5'-phosphate</name>
        <dbReference type="ChEBI" id="CHEBI:597326"/>
    </cofactor>
</comment>
<organism evidence="11 12">
    <name type="scientific">Nereida ignava</name>
    <dbReference type="NCBI Taxonomy" id="282199"/>
    <lineage>
        <taxon>Bacteria</taxon>
        <taxon>Pseudomonadati</taxon>
        <taxon>Pseudomonadota</taxon>
        <taxon>Alphaproteobacteria</taxon>
        <taxon>Rhodobacterales</taxon>
        <taxon>Roseobacteraceae</taxon>
        <taxon>Nereida</taxon>
    </lineage>
</organism>
<dbReference type="AlphaFoldDB" id="A0A0U1NIW9"/>
<reference evidence="11 12" key="1">
    <citation type="submission" date="2015-04" db="EMBL/GenBank/DDBJ databases">
        <authorList>
            <person name="Syromyatnikov M.Y."/>
            <person name="Popov V.N."/>
        </authorList>
    </citation>
    <scope>NUCLEOTIDE SEQUENCE [LARGE SCALE GENOMIC DNA]</scope>
    <source>
        <strain evidence="11 12">CECT 5292</strain>
    </source>
</reference>
<dbReference type="NCBIfam" id="TIGR00492">
    <property type="entry name" value="alr"/>
    <property type="match status" value="1"/>
</dbReference>
<dbReference type="Pfam" id="PF01168">
    <property type="entry name" value="Ala_racemase_N"/>
    <property type="match status" value="1"/>
</dbReference>
<dbReference type="InterPro" id="IPR001608">
    <property type="entry name" value="Ala_racemase_N"/>
</dbReference>
<comment type="pathway">
    <text evidence="7">Amino-acid biosynthesis; D-alanine biosynthesis; D-alanine from L-alanine: step 1/1.</text>
</comment>
<sequence>MATGTLTISLDAVVQNWRALDAMSQSGVQTAAVIKADGYGLGSDRVAKSLANAGAKTFFVATAQEGAKVRQALGPGLEIMVFGGHMRGDTDIINDLHLTPLLNSVEQLTRHFEALPSAPFGIQLDSGMNRLGMEPGEWAAVRDVALGQGPALVMSHLACADEPDHPMNDFQCDVFLEMTAGVQAPLSLAATGGTLLGPKFHFDMVRPGIGLYGGLPFADATPTVHLSLPIIQVRDVLEGEAVGYGNAYIAKSARRVATVSAGYADGLIRAIGNDAKVYAGDTVCPVIGRVSMDLITVDITDLSGTPDALDILCPHQTVDDLADSAGTIGYEILTSLGHRYERRYA</sequence>
<proteinExistence type="inferred from homology"/>
<gene>
    <name evidence="11" type="primary">alr</name>
    <name evidence="11" type="ORF">NIG5292_00683</name>
</gene>
<dbReference type="Gene3D" id="2.40.37.10">
    <property type="entry name" value="Lyase, Ornithine Decarboxylase, Chain A, domain 1"/>
    <property type="match status" value="1"/>
</dbReference>
<dbReference type="SUPFAM" id="SSF50621">
    <property type="entry name" value="Alanine racemase C-terminal domain-like"/>
    <property type="match status" value="1"/>
</dbReference>
<protein>
    <recommendedName>
        <fullName evidence="4 7">Alanine racemase</fullName>
        <ecNumber evidence="4 7">5.1.1.1</ecNumber>
    </recommendedName>
</protein>
<dbReference type="SUPFAM" id="SSF51419">
    <property type="entry name" value="PLP-binding barrel"/>
    <property type="match status" value="1"/>
</dbReference>
<dbReference type="CDD" id="cd00430">
    <property type="entry name" value="PLPDE_III_AR"/>
    <property type="match status" value="1"/>
</dbReference>
<evidence type="ECO:0000256" key="2">
    <source>
        <dbReference type="ARBA" id="ARBA00001933"/>
    </source>
</evidence>
<dbReference type="STRING" id="282199.GCA_001049735_00683"/>
<dbReference type="InterPro" id="IPR029066">
    <property type="entry name" value="PLP-binding_barrel"/>
</dbReference>
<name>A0A0U1NIW9_9RHOB</name>
<feature type="modified residue" description="N6-(pyridoxal phosphate)lysine" evidence="7 8">
    <location>
        <position position="35"/>
    </location>
</feature>
<keyword evidence="5 7" id="KW-0663">Pyridoxal phosphate</keyword>
<dbReference type="OrthoDB" id="9813814at2"/>
<feature type="active site" description="Proton acceptor; specific for L-alanine" evidence="7">
    <location>
        <position position="244"/>
    </location>
</feature>
<evidence type="ECO:0000256" key="4">
    <source>
        <dbReference type="ARBA" id="ARBA00013089"/>
    </source>
</evidence>
<dbReference type="InterPro" id="IPR009006">
    <property type="entry name" value="Ala_racemase/Decarboxylase_C"/>
</dbReference>
<evidence type="ECO:0000256" key="9">
    <source>
        <dbReference type="PIRSR" id="PIRSR600821-52"/>
    </source>
</evidence>
<evidence type="ECO:0000256" key="7">
    <source>
        <dbReference type="HAMAP-Rule" id="MF_01201"/>
    </source>
</evidence>
<dbReference type="SMART" id="SM01005">
    <property type="entry name" value="Ala_racemase_C"/>
    <property type="match status" value="1"/>
</dbReference>